<evidence type="ECO:0000256" key="1">
    <source>
        <dbReference type="ARBA" id="ARBA00008797"/>
    </source>
</evidence>
<dbReference type="InterPro" id="IPR029063">
    <property type="entry name" value="SAM-dependent_MTases_sf"/>
</dbReference>
<dbReference type="PANTHER" id="PTHR13369:SF0">
    <property type="entry name" value="GLUTATHIONE S-TRANSFERASE C-TERMINAL DOMAIN-CONTAINING PROTEIN"/>
    <property type="match status" value="1"/>
</dbReference>
<comment type="similarity">
    <text evidence="1">Belongs to the GSTCD family.</text>
</comment>
<proteinExistence type="inferred from homology"/>
<gene>
    <name evidence="4" type="primary">LOC100908334</name>
</gene>
<keyword evidence="3" id="KW-1185">Reference proteome</keyword>
<protein>
    <submittedName>
        <fullName evidence="4">Glutathione S-transferase C-terminal domain-containing protein</fullName>
    </submittedName>
</protein>
<evidence type="ECO:0000259" key="2">
    <source>
        <dbReference type="Pfam" id="PF13679"/>
    </source>
</evidence>
<dbReference type="InterPro" id="IPR036282">
    <property type="entry name" value="Glutathione-S-Trfase_C_sf"/>
</dbReference>
<dbReference type="Gene3D" id="3.40.50.150">
    <property type="entry name" value="Vaccinia Virus protein VP39"/>
    <property type="match status" value="1"/>
</dbReference>
<feature type="domain" description="Methyltransferase" evidence="2">
    <location>
        <begin position="352"/>
        <end position="475"/>
    </location>
</feature>
<sequence length="566" mass="63668">MAWLLPQRGKPLCTQIASRERGVSAIVYMSGDRTSLTLESTICAYVLAHEGVLEKVDIRLVPQHEGKESLANPKAPDVTLCENPPRQISEVELPAILIKDEQRVISGLCAVIRYLLLRHERTEILGFRAACLASCAQVSLWTAFCERDMPSTAMSLKNRDTLNIDRFPHALLVLENQLRQPVRTHNDKHLRRLLNVEHLSHNFVEGNVMTLADLVLFLPVHLILKNLRRRFHFAETIPNVLEWHRRMLSLQNAEAELAAFLSLDLGCDDYVSETLNVGELPLPKECLYSRSKLNVKMSIKHKDASAALESLKQRYESGFDLRSRFTGNIDWDNLPPPVRPESGSLPEDRIRRKREQISNVINAVSHIAQNGESMTIVDFCSGGGHVGIALAYLLPKCSIYLIENKSESMYKARERVQLLKLQNVWFYQCNLDQFLGKFDLGVALHACGGATDLVIEKCLRANASIVSVPCCYGSIGNKKSNHSALSTVLDENDDLSYEELCRLADRNENPEGVFCMECVDTDRALHLREAGYGIELTKLIPPSCTPKNNIIVASRTRYKISGRSEE</sequence>
<dbReference type="KEGG" id="goe:100908334"/>
<dbReference type="InterPro" id="IPR025714">
    <property type="entry name" value="Methyltranfer_dom"/>
</dbReference>
<name>A0AAJ7WGY4_9ACAR</name>
<reference evidence="4" key="1">
    <citation type="submission" date="2025-08" db="UniProtKB">
        <authorList>
            <consortium name="RefSeq"/>
        </authorList>
    </citation>
    <scope>IDENTIFICATION</scope>
</reference>
<dbReference type="AlphaFoldDB" id="A0AAJ7WGY4"/>
<dbReference type="RefSeq" id="XP_028966452.1">
    <property type="nucleotide sequence ID" value="XM_029110619.1"/>
</dbReference>
<dbReference type="CDD" id="cd02440">
    <property type="entry name" value="AdoMet_MTases"/>
    <property type="match status" value="1"/>
</dbReference>
<evidence type="ECO:0000313" key="3">
    <source>
        <dbReference type="Proteomes" id="UP000694867"/>
    </source>
</evidence>
<dbReference type="Gene3D" id="1.20.1050.10">
    <property type="match status" value="1"/>
</dbReference>
<dbReference type="PANTHER" id="PTHR13369">
    <property type="match status" value="1"/>
</dbReference>
<organism evidence="3 4">
    <name type="scientific">Galendromus occidentalis</name>
    <name type="common">western predatory mite</name>
    <dbReference type="NCBI Taxonomy" id="34638"/>
    <lineage>
        <taxon>Eukaryota</taxon>
        <taxon>Metazoa</taxon>
        <taxon>Ecdysozoa</taxon>
        <taxon>Arthropoda</taxon>
        <taxon>Chelicerata</taxon>
        <taxon>Arachnida</taxon>
        <taxon>Acari</taxon>
        <taxon>Parasitiformes</taxon>
        <taxon>Mesostigmata</taxon>
        <taxon>Gamasina</taxon>
        <taxon>Phytoseioidea</taxon>
        <taxon>Phytoseiidae</taxon>
        <taxon>Typhlodrominae</taxon>
        <taxon>Galendromus</taxon>
    </lineage>
</organism>
<dbReference type="SUPFAM" id="SSF47616">
    <property type="entry name" value="GST C-terminal domain-like"/>
    <property type="match status" value="1"/>
</dbReference>
<dbReference type="Proteomes" id="UP000694867">
    <property type="component" value="Unplaced"/>
</dbReference>
<accession>A0AAJ7WGY4</accession>
<evidence type="ECO:0000313" key="4">
    <source>
        <dbReference type="RefSeq" id="XP_028966452.1"/>
    </source>
</evidence>
<dbReference type="Gene3D" id="3.40.30.10">
    <property type="entry name" value="Glutaredoxin"/>
    <property type="match status" value="1"/>
</dbReference>
<dbReference type="GO" id="GO:0005737">
    <property type="term" value="C:cytoplasm"/>
    <property type="evidence" value="ECO:0007669"/>
    <property type="project" value="TreeGrafter"/>
</dbReference>
<dbReference type="SUPFAM" id="SSF53335">
    <property type="entry name" value="S-adenosyl-L-methionine-dependent methyltransferases"/>
    <property type="match status" value="1"/>
</dbReference>
<dbReference type="GeneID" id="100908334"/>
<dbReference type="FunFam" id="3.40.50.150:FF:000725">
    <property type="entry name" value="Glutathione S-transferase, C-terminal domain-containing"/>
    <property type="match status" value="1"/>
</dbReference>
<dbReference type="Pfam" id="PF13679">
    <property type="entry name" value="Methyltransf_32"/>
    <property type="match status" value="1"/>
</dbReference>